<feature type="non-terminal residue" evidence="1">
    <location>
        <position position="42"/>
    </location>
</feature>
<keyword evidence="2" id="KW-1185">Reference proteome</keyword>
<accession>A0ACA9SLD2</accession>
<reference evidence="1" key="1">
    <citation type="submission" date="2021-06" db="EMBL/GenBank/DDBJ databases">
        <authorList>
            <person name="Kallberg Y."/>
            <person name="Tangrot J."/>
            <person name="Rosling A."/>
        </authorList>
    </citation>
    <scope>NUCLEOTIDE SEQUENCE</scope>
    <source>
        <strain evidence="1">MA461A</strain>
    </source>
</reference>
<gene>
    <name evidence="1" type="ORF">RPERSI_LOCUS32020</name>
</gene>
<comment type="caution">
    <text evidence="1">The sequence shown here is derived from an EMBL/GenBank/DDBJ whole genome shotgun (WGS) entry which is preliminary data.</text>
</comment>
<dbReference type="EMBL" id="CAJVQC010131618">
    <property type="protein sequence ID" value="CAG8841777.1"/>
    <property type="molecule type" value="Genomic_DNA"/>
</dbReference>
<name>A0ACA9SLD2_9GLOM</name>
<evidence type="ECO:0000313" key="1">
    <source>
        <dbReference type="EMBL" id="CAG8841777.1"/>
    </source>
</evidence>
<sequence length="42" mass="4964">CKNLKYLSLNEQFQSNNTNLYNISDNLKSKMIDVVVKEFYFG</sequence>
<protein>
    <submittedName>
        <fullName evidence="1">3728_t:CDS:1</fullName>
    </submittedName>
</protein>
<evidence type="ECO:0000313" key="2">
    <source>
        <dbReference type="Proteomes" id="UP000789920"/>
    </source>
</evidence>
<dbReference type="Proteomes" id="UP000789920">
    <property type="component" value="Unassembled WGS sequence"/>
</dbReference>
<organism evidence="1 2">
    <name type="scientific">Racocetra persica</name>
    <dbReference type="NCBI Taxonomy" id="160502"/>
    <lineage>
        <taxon>Eukaryota</taxon>
        <taxon>Fungi</taxon>
        <taxon>Fungi incertae sedis</taxon>
        <taxon>Mucoromycota</taxon>
        <taxon>Glomeromycotina</taxon>
        <taxon>Glomeromycetes</taxon>
        <taxon>Diversisporales</taxon>
        <taxon>Gigasporaceae</taxon>
        <taxon>Racocetra</taxon>
    </lineage>
</organism>
<feature type="non-terminal residue" evidence="1">
    <location>
        <position position="1"/>
    </location>
</feature>
<proteinExistence type="predicted"/>